<gene>
    <name evidence="3" type="ORF">SNAT2548_LOCUS4989</name>
</gene>
<dbReference type="OrthoDB" id="10344785at2759"/>
<evidence type="ECO:0000313" key="3">
    <source>
        <dbReference type="EMBL" id="CAE7042209.1"/>
    </source>
</evidence>
<accession>A0A812IN40</accession>
<keyword evidence="2" id="KW-0732">Signal</keyword>
<evidence type="ECO:0000256" key="2">
    <source>
        <dbReference type="SAM" id="SignalP"/>
    </source>
</evidence>
<dbReference type="Proteomes" id="UP000604046">
    <property type="component" value="Unassembled WGS sequence"/>
</dbReference>
<reference evidence="3" key="1">
    <citation type="submission" date="2021-02" db="EMBL/GenBank/DDBJ databases">
        <authorList>
            <person name="Dougan E. K."/>
            <person name="Rhodes N."/>
            <person name="Thang M."/>
            <person name="Chan C."/>
        </authorList>
    </citation>
    <scope>NUCLEOTIDE SEQUENCE</scope>
</reference>
<name>A0A812IN40_9DINO</name>
<evidence type="ECO:0000256" key="1">
    <source>
        <dbReference type="SAM" id="MobiDB-lite"/>
    </source>
</evidence>
<feature type="compositionally biased region" description="Low complexity" evidence="1">
    <location>
        <begin position="216"/>
        <end position="226"/>
    </location>
</feature>
<feature type="chain" id="PRO_5033057004" evidence="2">
    <location>
        <begin position="19"/>
        <end position="300"/>
    </location>
</feature>
<feature type="compositionally biased region" description="Polar residues" evidence="1">
    <location>
        <begin position="227"/>
        <end position="247"/>
    </location>
</feature>
<feature type="signal peptide" evidence="2">
    <location>
        <begin position="1"/>
        <end position="18"/>
    </location>
</feature>
<feature type="region of interest" description="Disordered" evidence="1">
    <location>
        <begin position="128"/>
        <end position="280"/>
    </location>
</feature>
<evidence type="ECO:0000313" key="4">
    <source>
        <dbReference type="Proteomes" id="UP000604046"/>
    </source>
</evidence>
<keyword evidence="4" id="KW-1185">Reference proteome</keyword>
<dbReference type="EMBL" id="CAJNDS010000313">
    <property type="protein sequence ID" value="CAE7042209.1"/>
    <property type="molecule type" value="Genomic_DNA"/>
</dbReference>
<feature type="compositionally biased region" description="Polar residues" evidence="1">
    <location>
        <begin position="262"/>
        <end position="274"/>
    </location>
</feature>
<sequence length="300" mass="32851">MPSMYPVFAALLFSAGQAVRYTGSSESIQTLNGTTEGYPNVLRSARLSEEELRWLTDYAAPRCYVESKMEMSECIGEKCTKRWGPHYGIQVMMGKGGLGHWQRVIGAWAMLMWDEDTWIWILRQPVPRRSREPSEPPPPQTKEDLAPPSGNEGLPPPPPEDKEDLPPPRVREALPRVPRTRGTAGNPLARDMLKPLTGKAPPRGVPIRYKGRTSDDTSTFGDSTWDITGSLTGSLDSQGTQSQSSEASVGKPPPPPRGKSGASGTASIEPSTLDSEPWWDSVYAPTTVYDTATSHGTRTE</sequence>
<organism evidence="3 4">
    <name type="scientific">Symbiodinium natans</name>
    <dbReference type="NCBI Taxonomy" id="878477"/>
    <lineage>
        <taxon>Eukaryota</taxon>
        <taxon>Sar</taxon>
        <taxon>Alveolata</taxon>
        <taxon>Dinophyceae</taxon>
        <taxon>Suessiales</taxon>
        <taxon>Symbiodiniaceae</taxon>
        <taxon>Symbiodinium</taxon>
    </lineage>
</organism>
<protein>
    <submittedName>
        <fullName evidence="3">Uncharacterized protein</fullName>
    </submittedName>
</protein>
<comment type="caution">
    <text evidence="3">The sequence shown here is derived from an EMBL/GenBank/DDBJ whole genome shotgun (WGS) entry which is preliminary data.</text>
</comment>
<dbReference type="AlphaFoldDB" id="A0A812IN40"/>
<proteinExistence type="predicted"/>
<feature type="compositionally biased region" description="Basic and acidic residues" evidence="1">
    <location>
        <begin position="164"/>
        <end position="174"/>
    </location>
</feature>